<accession>A0AAW4NHQ9</accession>
<comment type="caution">
    <text evidence="3">The sequence shown here is derived from an EMBL/GenBank/DDBJ whole genome shotgun (WGS) entry which is preliminary data.</text>
</comment>
<feature type="signal peptide" evidence="2">
    <location>
        <begin position="1"/>
        <end position="27"/>
    </location>
</feature>
<sequence>MNKFMNRTTISSVMRGMCYGFTALLFAASCANDNVTQDEKQNKDNIPAGATVFTGTSLPETTTRTAILNHTKGAGASVNWSSTDKIWVKDDGGNWQQSTTTIIPSAANPSFAKFALSGTYTGASHDILYTNMAVTGTQPQVEIKAEQTQSAPNNFDHAGVSGDCGIATGNKSGNDYGFTLNHKASYLCFIPRTSNEYVKRSKLIKVEIMSDDDIAGTYDIAANGALTLASGGSKTITVTTGSGFDIDNSADDMSKNATYAVVAPGTHTFRIRYWLRNTTDNPGGAIEGTVSKIVTLNCTAGSIHDVTANLNPHDYDGNHYYQWDAKEQFWKGYEWTKHLPEGVGQPPVNNWFPGGAPSSNYPKSNTDSRYYHEGGGGSVRFDATQSCATLPNVNEMSWYVMYGDPRWDADELWTTMDHLYKGGIWLKKKSVLQADHHYDTEKSADGSTDLRTTSKDYSNRSSSILPSVAAAGNYFYLPALGYYGPNVMQDLGSTGDYWSSSASPWSNTAAYSLGFGYGSDYVGVGTGFRDGGKRGDWPD</sequence>
<evidence type="ECO:0000256" key="2">
    <source>
        <dbReference type="SAM" id="SignalP"/>
    </source>
</evidence>
<feature type="chain" id="PRO_5043397481" evidence="2">
    <location>
        <begin position="28"/>
        <end position="539"/>
    </location>
</feature>
<protein>
    <submittedName>
        <fullName evidence="3">Uncharacterized protein</fullName>
    </submittedName>
</protein>
<evidence type="ECO:0000313" key="4">
    <source>
        <dbReference type="Proteomes" id="UP001196873"/>
    </source>
</evidence>
<dbReference type="AlphaFoldDB" id="A0AAW4NHQ9"/>
<name>A0AAW4NHQ9_9BACT</name>
<feature type="compositionally biased region" description="Polar residues" evidence="1">
    <location>
        <begin position="357"/>
        <end position="368"/>
    </location>
</feature>
<feature type="region of interest" description="Disordered" evidence="1">
    <location>
        <begin position="348"/>
        <end position="369"/>
    </location>
</feature>
<reference evidence="3" key="1">
    <citation type="submission" date="2021-07" db="EMBL/GenBank/DDBJ databases">
        <title>Genomic diversity and antimicrobial resistance of Prevotella spp. isolated from chronic lung disease airways.</title>
        <authorList>
            <person name="Webb K.A."/>
            <person name="Olagoke O.S."/>
            <person name="Baird T."/>
            <person name="Neill J."/>
            <person name="Pham A."/>
            <person name="Wells T.J."/>
            <person name="Ramsay K.A."/>
            <person name="Bell S.C."/>
            <person name="Sarovich D.S."/>
            <person name="Price E.P."/>
        </authorList>
    </citation>
    <scope>NUCLEOTIDE SEQUENCE</scope>
    <source>
        <strain evidence="3">SCHI0047.S.3</strain>
    </source>
</reference>
<evidence type="ECO:0000256" key="1">
    <source>
        <dbReference type="SAM" id="MobiDB-lite"/>
    </source>
</evidence>
<dbReference type="Proteomes" id="UP001196873">
    <property type="component" value="Unassembled WGS sequence"/>
</dbReference>
<organism evidence="3 4">
    <name type="scientific">Segatella salivae</name>
    <dbReference type="NCBI Taxonomy" id="228604"/>
    <lineage>
        <taxon>Bacteria</taxon>
        <taxon>Pseudomonadati</taxon>
        <taxon>Bacteroidota</taxon>
        <taxon>Bacteroidia</taxon>
        <taxon>Bacteroidales</taxon>
        <taxon>Prevotellaceae</taxon>
        <taxon>Segatella</taxon>
    </lineage>
</organism>
<dbReference type="RefSeq" id="WP_219424634.1">
    <property type="nucleotide sequence ID" value="NZ_JAHXQY010000001.1"/>
</dbReference>
<dbReference type="PROSITE" id="PS51257">
    <property type="entry name" value="PROKAR_LIPOPROTEIN"/>
    <property type="match status" value="1"/>
</dbReference>
<proteinExistence type="predicted"/>
<keyword evidence="2" id="KW-0732">Signal</keyword>
<gene>
    <name evidence="3" type="ORF">KZY68_00800</name>
</gene>
<evidence type="ECO:0000313" key="3">
    <source>
        <dbReference type="EMBL" id="MBW4864578.1"/>
    </source>
</evidence>
<dbReference type="EMBL" id="JAHXRF010000001">
    <property type="protein sequence ID" value="MBW4864578.1"/>
    <property type="molecule type" value="Genomic_DNA"/>
</dbReference>